<evidence type="ECO:0000313" key="5">
    <source>
        <dbReference type="Proteomes" id="UP000228934"/>
    </source>
</evidence>
<dbReference type="EMBL" id="KZ060532">
    <property type="protein sequence ID" value="PIO12162.1"/>
    <property type="molecule type" value="Genomic_DNA"/>
</dbReference>
<evidence type="ECO:0008006" key="6">
    <source>
        <dbReference type="Google" id="ProtNLM"/>
    </source>
</evidence>
<keyword evidence="3" id="KW-0812">Transmembrane</keyword>
<feature type="transmembrane region" description="Helical" evidence="3">
    <location>
        <begin position="43"/>
        <end position="63"/>
    </location>
</feature>
<protein>
    <recommendedName>
        <fullName evidence="6">Transmembrane protein</fullName>
    </recommendedName>
</protein>
<evidence type="ECO:0000256" key="3">
    <source>
        <dbReference type="SAM" id="Phobius"/>
    </source>
</evidence>
<accession>A0A2G9Q973</accession>
<keyword evidence="1" id="KW-0175">Coiled coil</keyword>
<proteinExistence type="predicted"/>
<organism evidence="4 5">
    <name type="scientific">Aquarana catesbeiana</name>
    <name type="common">American bullfrog</name>
    <name type="synonym">Rana catesbeiana</name>
    <dbReference type="NCBI Taxonomy" id="8400"/>
    <lineage>
        <taxon>Eukaryota</taxon>
        <taxon>Metazoa</taxon>
        <taxon>Chordata</taxon>
        <taxon>Craniata</taxon>
        <taxon>Vertebrata</taxon>
        <taxon>Euteleostomi</taxon>
        <taxon>Amphibia</taxon>
        <taxon>Batrachia</taxon>
        <taxon>Anura</taxon>
        <taxon>Neobatrachia</taxon>
        <taxon>Ranoidea</taxon>
        <taxon>Ranidae</taxon>
        <taxon>Aquarana</taxon>
    </lineage>
</organism>
<name>A0A2G9Q973_AQUCT</name>
<evidence type="ECO:0000256" key="2">
    <source>
        <dbReference type="SAM" id="MobiDB-lite"/>
    </source>
</evidence>
<keyword evidence="3" id="KW-1133">Transmembrane helix</keyword>
<dbReference type="Proteomes" id="UP000228934">
    <property type="component" value="Unassembled WGS sequence"/>
</dbReference>
<reference evidence="5" key="1">
    <citation type="journal article" date="2017" name="Nat. Commun.">
        <title>The North American bullfrog draft genome provides insight into hormonal regulation of long noncoding RNA.</title>
        <authorList>
            <person name="Hammond S.A."/>
            <person name="Warren R.L."/>
            <person name="Vandervalk B.P."/>
            <person name="Kucuk E."/>
            <person name="Khan H."/>
            <person name="Gibb E.A."/>
            <person name="Pandoh P."/>
            <person name="Kirk H."/>
            <person name="Zhao Y."/>
            <person name="Jones M."/>
            <person name="Mungall A.J."/>
            <person name="Coope R."/>
            <person name="Pleasance S."/>
            <person name="Moore R.A."/>
            <person name="Holt R.A."/>
            <person name="Round J.M."/>
            <person name="Ohora S."/>
            <person name="Walle B.V."/>
            <person name="Veldhoen N."/>
            <person name="Helbing C.C."/>
            <person name="Birol I."/>
        </authorList>
    </citation>
    <scope>NUCLEOTIDE SEQUENCE [LARGE SCALE GENOMIC DNA]</scope>
</reference>
<evidence type="ECO:0000256" key="1">
    <source>
        <dbReference type="SAM" id="Coils"/>
    </source>
</evidence>
<evidence type="ECO:0000313" key="4">
    <source>
        <dbReference type="EMBL" id="PIO12162.1"/>
    </source>
</evidence>
<keyword evidence="3" id="KW-0472">Membrane</keyword>
<gene>
    <name evidence="4" type="ORF">AB205_0154550</name>
</gene>
<keyword evidence="5" id="KW-1185">Reference proteome</keyword>
<dbReference type="AlphaFoldDB" id="A0A2G9Q973"/>
<sequence>MGVSMCENCTKKVSIPALEREKNNVFSLELCQRRQLYDTSKKCFILLFLASNICVLSIPFFLIHIGEKRLGTSEDTRDPPPPKEKQIPTPQPEDVEEGEVYEVGEIVTTTGDVDVVEEDSHFTSTSAHVLIGEIMVCNRDLQKIKEDINDIEKRLKNIIDVLGRI</sequence>
<feature type="region of interest" description="Disordered" evidence="2">
    <location>
        <begin position="71"/>
        <end position="95"/>
    </location>
</feature>
<feature type="compositionally biased region" description="Basic and acidic residues" evidence="2">
    <location>
        <begin position="71"/>
        <end position="86"/>
    </location>
</feature>
<feature type="coiled-coil region" evidence="1">
    <location>
        <begin position="134"/>
        <end position="161"/>
    </location>
</feature>